<feature type="domain" description="SpaA-like prealbumin fold" evidence="4">
    <location>
        <begin position="368"/>
        <end position="438"/>
    </location>
</feature>
<dbReference type="InterPro" id="IPR026466">
    <property type="entry name" value="Fim_isopep_form_D2_dom"/>
</dbReference>
<feature type="chain" id="PRO_5030660693" evidence="3">
    <location>
        <begin position="28"/>
        <end position="533"/>
    </location>
</feature>
<dbReference type="Gene3D" id="2.60.40.740">
    <property type="match status" value="1"/>
</dbReference>
<evidence type="ECO:0000313" key="5">
    <source>
        <dbReference type="EMBL" id="MSS57590.1"/>
    </source>
</evidence>
<feature type="region of interest" description="Disordered" evidence="1">
    <location>
        <begin position="329"/>
        <end position="348"/>
    </location>
</feature>
<dbReference type="RefSeq" id="WP_154502401.1">
    <property type="nucleotide sequence ID" value="NZ_VUMN01000002.1"/>
</dbReference>
<sequence length="533" mass="58465">MLSLTRSCRILLAFAAAMILTILPAYAEDTEKGSLTIVNDQDVPHTFELYQILTGQVTLQENTRILSNPEWGSGIASDSQLSKQDPVVWAEGLNASLSSTNAKKREVMAEISQSLGDAIAFQMVAPSQTYKFSNLDPGYYLLKDRDGSQEGKEGGASTEFILRILDEDLEQQLKIRVPELKKTVSHLQANGDSRNEELSTADFSLGEKMEFRLLGTLPENYDSYKSYQYSITDIPSAGIRIDPESIEVLCYSDGHLLSTKDWYEVSLADGEEGQKLVFTVKPGKDNHYLKNVFFRHAEGMDSSGDPKDRIEIIYRAVLTEQAAIGGSGSRNEAQLTYSSNPNGTGDSVSMTPKAAVTIYTYQIDINKYKDSVRENNRLEGAEFELYRLEEGALKKIDVLNYEEGYHFHADRLGSGTYILKESKSPVGYNKLEGTAKVSDTEQMKHALRFEIQAEYGTDPGDHSLKNLKGVQDGTGTVCSGSTVSGILTINVIDKPGIVLPETGGSGTRAIMIAGSALILIGMILTGVKRHLGS</sequence>
<dbReference type="Pfam" id="PF17802">
    <property type="entry name" value="SpaA"/>
    <property type="match status" value="1"/>
</dbReference>
<protein>
    <submittedName>
        <fullName evidence="5">Isopeptide-forming domain-containing fimbrial protein</fullName>
    </submittedName>
</protein>
<feature type="signal peptide" evidence="3">
    <location>
        <begin position="1"/>
        <end position="27"/>
    </location>
</feature>
<feature type="transmembrane region" description="Helical" evidence="2">
    <location>
        <begin position="509"/>
        <end position="527"/>
    </location>
</feature>
<dbReference type="Gene3D" id="2.60.40.10">
    <property type="entry name" value="Immunoglobulins"/>
    <property type="match status" value="1"/>
</dbReference>
<dbReference type="EMBL" id="VUMN01000002">
    <property type="protein sequence ID" value="MSS57590.1"/>
    <property type="molecule type" value="Genomic_DNA"/>
</dbReference>
<dbReference type="NCBIfam" id="TIGR01167">
    <property type="entry name" value="LPXTG_anchor"/>
    <property type="match status" value="1"/>
</dbReference>
<keyword evidence="6" id="KW-1185">Reference proteome</keyword>
<evidence type="ECO:0000256" key="3">
    <source>
        <dbReference type="SAM" id="SignalP"/>
    </source>
</evidence>
<accession>A0A7X2TEY4</accession>
<gene>
    <name evidence="5" type="ORF">FYJ51_01525</name>
</gene>
<reference evidence="5 6" key="1">
    <citation type="submission" date="2019-08" db="EMBL/GenBank/DDBJ databases">
        <title>In-depth cultivation of the pig gut microbiome towards novel bacterial diversity and tailored functional studies.</title>
        <authorList>
            <person name="Wylensek D."/>
            <person name="Hitch T.C.A."/>
            <person name="Clavel T."/>
        </authorList>
    </citation>
    <scope>NUCLEOTIDE SEQUENCE [LARGE SCALE GENOMIC DNA]</scope>
    <source>
        <strain evidence="5 6">Oil+RF-744-GAM-WT-6</strain>
    </source>
</reference>
<keyword evidence="2" id="KW-0812">Transmembrane</keyword>
<keyword evidence="2" id="KW-1133">Transmembrane helix</keyword>
<dbReference type="NCBIfam" id="TIGR04226">
    <property type="entry name" value="RrgB_K2N_iso_D2"/>
    <property type="match status" value="1"/>
</dbReference>
<dbReference type="InterPro" id="IPR041033">
    <property type="entry name" value="SpaA_PFL_dom_1"/>
</dbReference>
<keyword evidence="3" id="KW-0732">Signal</keyword>
<keyword evidence="2" id="KW-0472">Membrane</keyword>
<name>A0A7X2TEY4_9FIRM</name>
<evidence type="ECO:0000256" key="2">
    <source>
        <dbReference type="SAM" id="Phobius"/>
    </source>
</evidence>
<dbReference type="InterPro" id="IPR013783">
    <property type="entry name" value="Ig-like_fold"/>
</dbReference>
<proteinExistence type="predicted"/>
<dbReference type="AlphaFoldDB" id="A0A7X2TEY4"/>
<dbReference type="Proteomes" id="UP000461880">
    <property type="component" value="Unassembled WGS sequence"/>
</dbReference>
<comment type="caution">
    <text evidence="5">The sequence shown here is derived from an EMBL/GenBank/DDBJ whole genome shotgun (WGS) entry which is preliminary data.</text>
</comment>
<evidence type="ECO:0000313" key="6">
    <source>
        <dbReference type="Proteomes" id="UP000461880"/>
    </source>
</evidence>
<evidence type="ECO:0000259" key="4">
    <source>
        <dbReference type="Pfam" id="PF17802"/>
    </source>
</evidence>
<organism evidence="5 6">
    <name type="scientific">Stecheria intestinalis</name>
    <dbReference type="NCBI Taxonomy" id="2606630"/>
    <lineage>
        <taxon>Bacteria</taxon>
        <taxon>Bacillati</taxon>
        <taxon>Bacillota</taxon>
        <taxon>Erysipelotrichia</taxon>
        <taxon>Erysipelotrichales</taxon>
        <taxon>Erysipelotrichaceae</taxon>
        <taxon>Stecheria</taxon>
    </lineage>
</organism>
<evidence type="ECO:0000256" key="1">
    <source>
        <dbReference type="SAM" id="MobiDB-lite"/>
    </source>
</evidence>